<protein>
    <submittedName>
        <fullName evidence="2">Uncharacterized protein</fullName>
    </submittedName>
</protein>
<keyword evidence="3" id="KW-1185">Reference proteome</keyword>
<organism evidence="2 3">
    <name type="scientific">Clytia hemisphaerica</name>
    <dbReference type="NCBI Taxonomy" id="252671"/>
    <lineage>
        <taxon>Eukaryota</taxon>
        <taxon>Metazoa</taxon>
        <taxon>Cnidaria</taxon>
        <taxon>Hydrozoa</taxon>
        <taxon>Hydroidolina</taxon>
        <taxon>Leptothecata</taxon>
        <taxon>Obeliida</taxon>
        <taxon>Clytiidae</taxon>
        <taxon>Clytia</taxon>
    </lineage>
</organism>
<sequence length="166" mass="18846">MAVDTTQQMQLAKNTNQQGMKTFIRLACRISKKAKSCIHRNKKQQQSTSPTLNTLTTTTTSTKTTSLPTTQCSNKKNKLEKRISSDFLVYSTKPCQNKDQIENACAKTKTLETEVCIGGNEVTKVNEYLKRPRRNAVFITTDEEKAGLKLVLRYYIQTQSIKQFVL</sequence>
<dbReference type="Proteomes" id="UP000594262">
    <property type="component" value="Unplaced"/>
</dbReference>
<dbReference type="AlphaFoldDB" id="A0A7M5UUQ0"/>
<accession>A0A7M5UUQ0</accession>
<evidence type="ECO:0000313" key="3">
    <source>
        <dbReference type="Proteomes" id="UP000594262"/>
    </source>
</evidence>
<dbReference type="EnsemblMetazoa" id="CLYHEMT001681.1">
    <property type="protein sequence ID" value="CLYHEMP001681.1"/>
    <property type="gene ID" value="CLYHEMG001681"/>
</dbReference>
<feature type="compositionally biased region" description="Low complexity" evidence="1">
    <location>
        <begin position="44"/>
        <end position="60"/>
    </location>
</feature>
<proteinExistence type="predicted"/>
<feature type="region of interest" description="Disordered" evidence="1">
    <location>
        <begin position="39"/>
        <end position="60"/>
    </location>
</feature>
<evidence type="ECO:0000313" key="2">
    <source>
        <dbReference type="EnsemblMetazoa" id="CLYHEMP001681.1"/>
    </source>
</evidence>
<reference evidence="2" key="1">
    <citation type="submission" date="2021-01" db="UniProtKB">
        <authorList>
            <consortium name="EnsemblMetazoa"/>
        </authorList>
    </citation>
    <scope>IDENTIFICATION</scope>
</reference>
<name>A0A7M5UUQ0_9CNID</name>
<evidence type="ECO:0000256" key="1">
    <source>
        <dbReference type="SAM" id="MobiDB-lite"/>
    </source>
</evidence>